<accession>A0ABN4Y345</accession>
<dbReference type="RefSeq" id="WP_078479300.1">
    <property type="nucleotide sequence ID" value="NZ_CP019952.1"/>
</dbReference>
<evidence type="ECO:0000313" key="1">
    <source>
        <dbReference type="EMBL" id="AQW70407.1"/>
    </source>
</evidence>
<name>A0ABN4Y345_9PSED</name>
<evidence type="ECO:0000313" key="2">
    <source>
        <dbReference type="Proteomes" id="UP000191010"/>
    </source>
</evidence>
<reference evidence="1 2" key="1">
    <citation type="submission" date="2017-02" db="EMBL/GenBank/DDBJ databases">
        <authorList>
            <person name="Guo L."/>
        </authorList>
    </citation>
    <scope>NUCLEOTIDE SEQUENCE [LARGE SCALE GENOMIC DNA]</scope>
    <source>
        <strain evidence="1 2">PRS09-11288</strain>
    </source>
</reference>
<keyword evidence="2" id="KW-1185">Reference proteome</keyword>
<sequence>MNGPRQEYLTPENVLEEELTEERLLSSHLIFVLATLNVEGGRRVIEQTPYVSERCRKEAQDYLDDLVFYGEV</sequence>
<organism evidence="1 2">
    <name type="scientific">Pseudomonas parafulva</name>
    <dbReference type="NCBI Taxonomy" id="157782"/>
    <lineage>
        <taxon>Bacteria</taxon>
        <taxon>Pseudomonadati</taxon>
        <taxon>Pseudomonadota</taxon>
        <taxon>Gammaproteobacteria</taxon>
        <taxon>Pseudomonadales</taxon>
        <taxon>Pseudomonadaceae</taxon>
        <taxon>Pseudomonas</taxon>
    </lineage>
</organism>
<proteinExistence type="predicted"/>
<gene>
    <name evidence="1" type="ORF">B2J77_20330</name>
</gene>
<protein>
    <submittedName>
        <fullName evidence="1">Uncharacterized protein</fullName>
    </submittedName>
</protein>
<dbReference type="EMBL" id="CP019952">
    <property type="protein sequence ID" value="AQW70407.1"/>
    <property type="molecule type" value="Genomic_DNA"/>
</dbReference>
<dbReference type="Proteomes" id="UP000191010">
    <property type="component" value="Chromosome"/>
</dbReference>